<dbReference type="PANTHER" id="PTHR43569">
    <property type="entry name" value="AMIDOHYDROLASE"/>
    <property type="match status" value="1"/>
</dbReference>
<keyword evidence="3" id="KW-0378">Hydrolase</keyword>
<dbReference type="InterPro" id="IPR032466">
    <property type="entry name" value="Metal_Hydrolase"/>
</dbReference>
<evidence type="ECO:0000313" key="4">
    <source>
        <dbReference type="Proteomes" id="UP000215134"/>
    </source>
</evidence>
<dbReference type="GO" id="GO:0016787">
    <property type="term" value="F:hydrolase activity"/>
    <property type="evidence" value="ECO:0007669"/>
    <property type="project" value="UniProtKB-KW"/>
</dbReference>
<evidence type="ECO:0000256" key="1">
    <source>
        <dbReference type="ARBA" id="ARBA00038310"/>
    </source>
</evidence>
<dbReference type="RefSeq" id="WP_061794864.1">
    <property type="nucleotide sequence ID" value="NZ_CABITV010000003.1"/>
</dbReference>
<dbReference type="SUPFAM" id="SSF51556">
    <property type="entry name" value="Metallo-dependent hydrolases"/>
    <property type="match status" value="1"/>
</dbReference>
<organism evidence="3 4">
    <name type="scientific">Serratia ficaria</name>
    <dbReference type="NCBI Taxonomy" id="61651"/>
    <lineage>
        <taxon>Bacteria</taxon>
        <taxon>Pseudomonadati</taxon>
        <taxon>Pseudomonadota</taxon>
        <taxon>Gammaproteobacteria</taxon>
        <taxon>Enterobacterales</taxon>
        <taxon>Yersiniaceae</taxon>
        <taxon>Serratia</taxon>
    </lineage>
</organism>
<dbReference type="InterPro" id="IPR052350">
    <property type="entry name" value="Metallo-dep_Lactonases"/>
</dbReference>
<accession>A0A240AWR8</accession>
<dbReference type="Proteomes" id="UP000215134">
    <property type="component" value="Chromosome 1"/>
</dbReference>
<evidence type="ECO:0000259" key="2">
    <source>
        <dbReference type="Pfam" id="PF04909"/>
    </source>
</evidence>
<dbReference type="PANTHER" id="PTHR43569:SF2">
    <property type="entry name" value="AMIDOHYDROLASE-RELATED DOMAIN-CONTAINING PROTEIN"/>
    <property type="match status" value="1"/>
</dbReference>
<dbReference type="Gene3D" id="3.20.20.140">
    <property type="entry name" value="Metal-dependent hydrolases"/>
    <property type="match status" value="1"/>
</dbReference>
<dbReference type="STRING" id="1411141.GCA_001590885_00409"/>
<gene>
    <name evidence="3" type="ORF">SAMEA4384070_00668</name>
</gene>
<proteinExistence type="inferred from homology"/>
<comment type="similarity">
    <text evidence="1">Belongs to the metallo-dependent hydrolases superfamily.</text>
</comment>
<dbReference type="Pfam" id="PF04909">
    <property type="entry name" value="Amidohydro_2"/>
    <property type="match status" value="1"/>
</dbReference>
<dbReference type="KEGG" id="sfj:SAMEA4384070_0668"/>
<dbReference type="GeneID" id="75025853"/>
<feature type="domain" description="Amidohydrolase-related" evidence="2">
    <location>
        <begin position="4"/>
        <end position="276"/>
    </location>
</feature>
<dbReference type="InterPro" id="IPR006680">
    <property type="entry name" value="Amidohydro-rel"/>
</dbReference>
<evidence type="ECO:0000313" key="3">
    <source>
        <dbReference type="EMBL" id="SNV87288.1"/>
    </source>
</evidence>
<protein>
    <submittedName>
        <fullName evidence="3">Predicted metal-dependent hydrolase of the TIM-barrel fold</fullName>
    </submittedName>
</protein>
<dbReference type="EMBL" id="LT906479">
    <property type="protein sequence ID" value="SNV87288.1"/>
    <property type="molecule type" value="Genomic_DNA"/>
</dbReference>
<dbReference type="AlphaFoldDB" id="A0A240AWR8"/>
<keyword evidence="4" id="KW-1185">Reference proteome</keyword>
<dbReference type="OrthoDB" id="9787654at2"/>
<reference evidence="3 4" key="1">
    <citation type="submission" date="2017-06" db="EMBL/GenBank/DDBJ databases">
        <authorList>
            <consortium name="Pathogen Informatics"/>
        </authorList>
    </citation>
    <scope>NUCLEOTIDE SEQUENCE [LARGE SCALE GENOMIC DNA]</scope>
    <source>
        <strain evidence="3 4">NCTC12148</strain>
    </source>
</reference>
<sequence>MLRIDAHQHYWRYRPQDYGWIGEQMTALRQDFGPAQLQPLLQRHGFDGALAVQARHSERETLELLAQAEAIGGPSGVVGWLDIAAPQLTQRLEDIGQRSALRGLRHQVQDEAQPAEWLARPAVQRGMRELQRRGYVYEMLVTHRDLAAAAQFAARHDDYWLVLDHLGKPDIARGAQHWAQQIRPLAALPHVACKLSGLITEAPGGQWRPRQLLPFFEAALEAFGPQRLMFGSDWPVCLLAGDYRQVYQLCEQAIAALGPAQQAAIWGGTACRVYGLTESGYGSVSEK</sequence>
<name>A0A240AWR8_SERFI</name>